<evidence type="ECO:0000256" key="1">
    <source>
        <dbReference type="SAM" id="MobiDB-lite"/>
    </source>
</evidence>
<dbReference type="Proteomes" id="UP001627154">
    <property type="component" value="Unassembled WGS sequence"/>
</dbReference>
<feature type="region of interest" description="Disordered" evidence="1">
    <location>
        <begin position="142"/>
        <end position="213"/>
    </location>
</feature>
<accession>A0ABD2WC17</accession>
<gene>
    <name evidence="2" type="ORF">TKK_014920</name>
</gene>
<evidence type="ECO:0000313" key="3">
    <source>
        <dbReference type="Proteomes" id="UP001627154"/>
    </source>
</evidence>
<feature type="compositionally biased region" description="Low complexity" evidence="1">
    <location>
        <begin position="196"/>
        <end position="209"/>
    </location>
</feature>
<reference evidence="2 3" key="1">
    <citation type="journal article" date="2024" name="bioRxiv">
        <title>A reference genome for Trichogramma kaykai: A tiny desert-dwelling parasitoid wasp with competing sex-ratio distorters.</title>
        <authorList>
            <person name="Culotta J."/>
            <person name="Lindsey A.R."/>
        </authorList>
    </citation>
    <scope>NUCLEOTIDE SEQUENCE [LARGE SCALE GENOMIC DNA]</scope>
    <source>
        <strain evidence="2 3">KSX58</strain>
    </source>
</reference>
<comment type="caution">
    <text evidence="2">The sequence shown here is derived from an EMBL/GenBank/DDBJ whole genome shotgun (WGS) entry which is preliminary data.</text>
</comment>
<name>A0ABD2WC17_9HYME</name>
<evidence type="ECO:0000313" key="2">
    <source>
        <dbReference type="EMBL" id="KAL3390101.1"/>
    </source>
</evidence>
<protein>
    <submittedName>
        <fullName evidence="2">Uncharacterized protein</fullName>
    </submittedName>
</protein>
<sequence>MRCTAPQQQLSSHINSFLFSKPAAGDQNTMNRLARAAAAAVVQNYCARLSLHSFVFSTDALGVLREQTREKTPARAALGPASAAAVRHHRRRRGRRVVALSARRTRGHEAIRMEVVGEDDPINMMNPADLVVVNNSSSANVVCQQQQQQQHQQHQQQQQQQSHYGTSVSGSSSANSAGSNNGSNAGGFLKQHNAPSGSNSSSSSSSSNNMRPSGQFGWRRVFMIYCNVSIGG</sequence>
<keyword evidence="3" id="KW-1185">Reference proteome</keyword>
<dbReference type="EMBL" id="JBJJXI010000121">
    <property type="protein sequence ID" value="KAL3390101.1"/>
    <property type="molecule type" value="Genomic_DNA"/>
</dbReference>
<feature type="compositionally biased region" description="Low complexity" evidence="1">
    <location>
        <begin position="169"/>
        <end position="187"/>
    </location>
</feature>
<feature type="compositionally biased region" description="Low complexity" evidence="1">
    <location>
        <begin position="142"/>
        <end position="161"/>
    </location>
</feature>
<proteinExistence type="predicted"/>
<dbReference type="AlphaFoldDB" id="A0ABD2WC17"/>
<organism evidence="2 3">
    <name type="scientific">Trichogramma kaykai</name>
    <dbReference type="NCBI Taxonomy" id="54128"/>
    <lineage>
        <taxon>Eukaryota</taxon>
        <taxon>Metazoa</taxon>
        <taxon>Ecdysozoa</taxon>
        <taxon>Arthropoda</taxon>
        <taxon>Hexapoda</taxon>
        <taxon>Insecta</taxon>
        <taxon>Pterygota</taxon>
        <taxon>Neoptera</taxon>
        <taxon>Endopterygota</taxon>
        <taxon>Hymenoptera</taxon>
        <taxon>Apocrita</taxon>
        <taxon>Proctotrupomorpha</taxon>
        <taxon>Chalcidoidea</taxon>
        <taxon>Trichogrammatidae</taxon>
        <taxon>Trichogramma</taxon>
    </lineage>
</organism>